<dbReference type="Gene3D" id="3.20.20.70">
    <property type="entry name" value="Aldolase class I"/>
    <property type="match status" value="1"/>
</dbReference>
<accession>A0ABV6IQ51</accession>
<dbReference type="RefSeq" id="WP_377049830.1">
    <property type="nucleotide sequence ID" value="NZ_JBHLVZ010000011.1"/>
</dbReference>
<dbReference type="SUPFAM" id="SSF51569">
    <property type="entry name" value="Aldolase"/>
    <property type="match status" value="1"/>
</dbReference>
<dbReference type="Proteomes" id="UP001589789">
    <property type="component" value="Unassembled WGS sequence"/>
</dbReference>
<reference evidence="3 4" key="1">
    <citation type="submission" date="2024-09" db="EMBL/GenBank/DDBJ databases">
        <authorList>
            <person name="Sun Q."/>
            <person name="Mori K."/>
        </authorList>
    </citation>
    <scope>NUCLEOTIDE SEQUENCE [LARGE SCALE GENOMIC DNA]</scope>
    <source>
        <strain evidence="3 4">CCM 7468</strain>
    </source>
</reference>
<evidence type="ECO:0000313" key="4">
    <source>
        <dbReference type="Proteomes" id="UP001589789"/>
    </source>
</evidence>
<comment type="similarity">
    <text evidence="2">Belongs to the DapA family.</text>
</comment>
<sequence>MPAPNPNFLKALPGISGILVTPFDNDDQVAPQRLRPVIDRAIAAGVHILTANGNTGEFYGLTTAEAERMVHAVAEMVDGRVPLVAGVGRSIGDAVALARASRAAGAAALMVHQPPDPFVAPRGVVSYVQRVAEAGDGLPLVLYLRNDGIGLDAIEQLCRIPGVAGVKWASPTPLRLAEAIRRADPGTVWVGGLAETWAPPLCAVGARGFTSGLINVWPEHSVAIHAALSAGDYARANALIATMSAFEELRAEEGNGTNVSVVKTALRMMGQDCGHVRPPGAWPLTERQSSELQRRLGEWGLLGDGRSAAA</sequence>
<dbReference type="SMART" id="SM01130">
    <property type="entry name" value="DHDPS"/>
    <property type="match status" value="1"/>
</dbReference>
<organism evidence="3 4">
    <name type="scientific">Muricoccus vinaceus</name>
    <dbReference type="NCBI Taxonomy" id="424704"/>
    <lineage>
        <taxon>Bacteria</taxon>
        <taxon>Pseudomonadati</taxon>
        <taxon>Pseudomonadota</taxon>
        <taxon>Alphaproteobacteria</taxon>
        <taxon>Acetobacterales</taxon>
        <taxon>Roseomonadaceae</taxon>
        <taxon>Muricoccus</taxon>
    </lineage>
</organism>
<protein>
    <submittedName>
        <fullName evidence="3">Dihydrodipicolinate synthase family protein</fullName>
    </submittedName>
</protein>
<dbReference type="EMBL" id="JBHLVZ010000011">
    <property type="protein sequence ID" value="MFC0385682.1"/>
    <property type="molecule type" value="Genomic_DNA"/>
</dbReference>
<comment type="caution">
    <text evidence="3">The sequence shown here is derived from an EMBL/GenBank/DDBJ whole genome shotgun (WGS) entry which is preliminary data.</text>
</comment>
<dbReference type="CDD" id="cd00408">
    <property type="entry name" value="DHDPS-like"/>
    <property type="match status" value="1"/>
</dbReference>
<evidence type="ECO:0000256" key="1">
    <source>
        <dbReference type="ARBA" id="ARBA00023239"/>
    </source>
</evidence>
<dbReference type="PANTHER" id="PTHR42849:SF1">
    <property type="entry name" value="N-ACETYLNEURAMINATE LYASE"/>
    <property type="match status" value="1"/>
</dbReference>
<keyword evidence="4" id="KW-1185">Reference proteome</keyword>
<dbReference type="PANTHER" id="PTHR42849">
    <property type="entry name" value="N-ACETYLNEURAMINATE LYASE"/>
    <property type="match status" value="1"/>
</dbReference>
<evidence type="ECO:0000256" key="2">
    <source>
        <dbReference type="PIRNR" id="PIRNR001365"/>
    </source>
</evidence>
<keyword evidence="1 2" id="KW-0456">Lyase</keyword>
<evidence type="ECO:0000313" key="3">
    <source>
        <dbReference type="EMBL" id="MFC0385682.1"/>
    </source>
</evidence>
<dbReference type="InterPro" id="IPR002220">
    <property type="entry name" value="DapA-like"/>
</dbReference>
<name>A0ABV6IQ51_9PROT</name>
<gene>
    <name evidence="3" type="ORF">ACFFIC_08945</name>
</gene>
<proteinExistence type="inferred from homology"/>
<dbReference type="Pfam" id="PF00701">
    <property type="entry name" value="DHDPS"/>
    <property type="match status" value="1"/>
</dbReference>
<dbReference type="PIRSF" id="PIRSF001365">
    <property type="entry name" value="DHDPS"/>
    <property type="match status" value="1"/>
</dbReference>
<dbReference type="InterPro" id="IPR013785">
    <property type="entry name" value="Aldolase_TIM"/>
</dbReference>